<dbReference type="EMBL" id="KF119714">
    <property type="protein sequence ID" value="AIA86982.1"/>
    <property type="molecule type" value="Genomic_DNA"/>
</dbReference>
<evidence type="ECO:0000313" key="2">
    <source>
        <dbReference type="EMBL" id="AIA86982.1"/>
    </source>
</evidence>
<accession>A0A060BWF4</accession>
<dbReference type="InterPro" id="IPR011055">
    <property type="entry name" value="Dup_hybrid_motif"/>
</dbReference>
<dbReference type="AlphaFoldDB" id="A0A060BWF4"/>
<proteinExistence type="predicted"/>
<dbReference type="GO" id="GO:0004222">
    <property type="term" value="F:metalloendopeptidase activity"/>
    <property type="evidence" value="ECO:0007669"/>
    <property type="project" value="TreeGrafter"/>
</dbReference>
<organism evidence="2">
    <name type="scientific">uncultured Desulfotomaculum sp</name>
    <dbReference type="NCBI Taxonomy" id="157294"/>
    <lineage>
        <taxon>Bacteria</taxon>
        <taxon>Bacillati</taxon>
        <taxon>Bacillota</taxon>
        <taxon>Clostridia</taxon>
        <taxon>Eubacteriales</taxon>
        <taxon>Desulfotomaculaceae</taxon>
        <taxon>Desulfotomaculum</taxon>
        <taxon>environmental samples</taxon>
    </lineage>
</organism>
<dbReference type="SUPFAM" id="SSF51261">
    <property type="entry name" value="Duplicated hybrid motif"/>
    <property type="match status" value="1"/>
</dbReference>
<feature type="domain" description="M23ase beta-sheet core" evidence="1">
    <location>
        <begin position="5"/>
        <end position="61"/>
    </location>
</feature>
<name>A0A060BWF4_9FIRM</name>
<protein>
    <submittedName>
        <fullName evidence="2">Peptidase_M23</fullName>
    </submittedName>
</protein>
<dbReference type="PANTHER" id="PTHR21666">
    <property type="entry name" value="PEPTIDASE-RELATED"/>
    <property type="match status" value="1"/>
</dbReference>
<dbReference type="Gene3D" id="2.70.70.10">
    <property type="entry name" value="Glucose Permease (Domain IIA)"/>
    <property type="match status" value="1"/>
</dbReference>
<dbReference type="PANTHER" id="PTHR21666:SF270">
    <property type="entry name" value="MUREIN HYDROLASE ACTIVATOR ENVC"/>
    <property type="match status" value="1"/>
</dbReference>
<dbReference type="Pfam" id="PF01551">
    <property type="entry name" value="Peptidase_M23"/>
    <property type="match status" value="1"/>
</dbReference>
<sequence length="90" mass="9435">MRTFLSDGTQVDHLYLHSPMSSFTVSTGDHVNVGDQIAVVGSEGNSTGAHLHFEVRLNGGASAGPAYGGQVIDGLAWITQRDAYVMPACS</sequence>
<dbReference type="InterPro" id="IPR016047">
    <property type="entry name" value="M23ase_b-sheet_dom"/>
</dbReference>
<dbReference type="CDD" id="cd12797">
    <property type="entry name" value="M23_peptidase"/>
    <property type="match status" value="1"/>
</dbReference>
<dbReference type="InterPro" id="IPR050570">
    <property type="entry name" value="Cell_wall_metabolism_enzyme"/>
</dbReference>
<reference evidence="2" key="1">
    <citation type="journal article" date="2013" name="Environ. Microbiol.">
        <title>Seasonally variable intestinal metagenomes of the red palm weevil (Rhynchophorus ferrugineus).</title>
        <authorList>
            <person name="Jia S."/>
            <person name="Zhang X."/>
            <person name="Zhang G."/>
            <person name="Yin A."/>
            <person name="Zhang S."/>
            <person name="Li F."/>
            <person name="Wang L."/>
            <person name="Zhao D."/>
            <person name="Yun Q."/>
            <person name="Tala"/>
            <person name="Wang J."/>
            <person name="Sun G."/>
            <person name="Baabdullah M."/>
            <person name="Yu X."/>
            <person name="Hu S."/>
            <person name="Al-Mssallem I.S."/>
            <person name="Yu J."/>
        </authorList>
    </citation>
    <scope>NUCLEOTIDE SEQUENCE</scope>
</reference>
<evidence type="ECO:0000259" key="1">
    <source>
        <dbReference type="Pfam" id="PF01551"/>
    </source>
</evidence>